<evidence type="ECO:0000313" key="3">
    <source>
        <dbReference type="RefSeq" id="XP_013408836.1"/>
    </source>
</evidence>
<feature type="compositionally biased region" description="Polar residues" evidence="1">
    <location>
        <begin position="495"/>
        <end position="514"/>
    </location>
</feature>
<feature type="region of interest" description="Disordered" evidence="1">
    <location>
        <begin position="483"/>
        <end position="514"/>
    </location>
</feature>
<name>A0A1S3JFA7_LINAN</name>
<proteinExistence type="predicted"/>
<organism evidence="2 3">
    <name type="scientific">Lingula anatina</name>
    <name type="common">Brachiopod</name>
    <name type="synonym">Lingula unguis</name>
    <dbReference type="NCBI Taxonomy" id="7574"/>
    <lineage>
        <taxon>Eukaryota</taxon>
        <taxon>Metazoa</taxon>
        <taxon>Spiralia</taxon>
        <taxon>Lophotrochozoa</taxon>
        <taxon>Brachiopoda</taxon>
        <taxon>Linguliformea</taxon>
        <taxon>Lingulata</taxon>
        <taxon>Lingulida</taxon>
        <taxon>Linguloidea</taxon>
        <taxon>Lingulidae</taxon>
        <taxon>Lingula</taxon>
    </lineage>
</organism>
<keyword evidence="2" id="KW-1185">Reference proteome</keyword>
<sequence length="843" mass="88466">MNHGKQIVLETVPGTNYVQAGYPICDESSIAKPDNMTVMCVQRQGTPANKPPPLLQDSLSQPETLDTSISSYVKTAQKQSPDDSHSMSKKDLMDHSYNDICLSPPTDPADSSVGSYVQVAASQNVNNNNLNGGVSPPPVENSSNPVGDEYLEPLPSSEAGKMDTVQVPQNQDKSTSKSSLIAVNKAYGIEVPEKNSLENADTSPLSVGDKFSAGGKYVEVSNAPDEEYDEGDGSSMTEKLEQGVTVKLSKPIPEGVDSGKNFGTYAVLDNTDEDDEVFSSYVQGPGSSENYVHTDNEDSFISPDVQKLDSSEDPRVSIENSEYVTEIPKFIAAQEHDTGYVANPNIIPLDNDKQGPIGTKSPAVSASAPVVKASPKRKSDQVVSGNNVLAPVASQIKAGVPLQYPTNGGYVIVPPPVPPSSNTAATYNGYVTAAPPVVPSVVSTANTGYVTDPAPAPSSNTIAADRFEGAPSKVPTVSNITNNGYVTSPPPVTHQAATNSGTAPRTSVASDNTPAGNGYMTAPPVIVSTCVNTNTGYVTAPPILVQSASKATCNGQLRKPLPDTSTVNGYVTAPPPVNNTVNSTRERALPQITSPALNSNGYVTTAPTVLPPATCNNGYVTAPEVQLASAATNHRNVTPIPTTEVSPVFSTTTNGYVTVPPTMSSVPSTTSAANTGYVTAPPVVPSVSTTTDAAVKNMVPPSKLKSQKVPNANTGHVSDPVMVSLKEENNNDAIGRYTHVGGAENSQHRDKGACDGTLKDNYKSTGSDLTHNKNWSNKSSPSHFKMAPVNDQGYVTMPNTTDTATLSHQQDANKRGDLMKRDSGYGSPLSSPKDVINQEDNQT</sequence>
<feature type="region of interest" description="Disordered" evidence="1">
    <location>
        <begin position="127"/>
        <end position="150"/>
    </location>
</feature>
<feature type="region of interest" description="Disordered" evidence="1">
    <location>
        <begin position="764"/>
        <end position="843"/>
    </location>
</feature>
<protein>
    <submittedName>
        <fullName evidence="3">Flocculation protein FLO11-like isoform X2</fullName>
    </submittedName>
</protein>
<dbReference type="AlphaFoldDB" id="A0A1S3JFA7"/>
<dbReference type="Proteomes" id="UP000085678">
    <property type="component" value="Unplaced"/>
</dbReference>
<dbReference type="GeneID" id="106172591"/>
<accession>A0A1S3JFA7</accession>
<gene>
    <name evidence="3" type="primary">LOC106172591</name>
</gene>
<evidence type="ECO:0000313" key="2">
    <source>
        <dbReference type="Proteomes" id="UP000085678"/>
    </source>
</evidence>
<feature type="region of interest" description="Disordered" evidence="1">
    <location>
        <begin position="43"/>
        <end position="65"/>
    </location>
</feature>
<feature type="compositionally biased region" description="Polar residues" evidence="1">
    <location>
        <begin position="797"/>
        <end position="810"/>
    </location>
</feature>
<feature type="compositionally biased region" description="Low complexity" evidence="1">
    <location>
        <begin position="127"/>
        <end position="147"/>
    </location>
</feature>
<feature type="compositionally biased region" description="Basic and acidic residues" evidence="1">
    <location>
        <begin position="811"/>
        <end position="823"/>
    </location>
</feature>
<evidence type="ECO:0000256" key="1">
    <source>
        <dbReference type="SAM" id="MobiDB-lite"/>
    </source>
</evidence>
<feature type="compositionally biased region" description="Polar residues" evidence="1">
    <location>
        <begin position="764"/>
        <end position="782"/>
    </location>
</feature>
<dbReference type="RefSeq" id="XP_013408836.1">
    <property type="nucleotide sequence ID" value="XM_013553382.2"/>
</dbReference>
<reference evidence="3" key="1">
    <citation type="submission" date="2025-08" db="UniProtKB">
        <authorList>
            <consortium name="RefSeq"/>
        </authorList>
    </citation>
    <scope>IDENTIFICATION</scope>
    <source>
        <tissue evidence="3">Gonads</tissue>
    </source>
</reference>